<proteinExistence type="predicted"/>
<protein>
    <submittedName>
        <fullName evidence="1">Uncharacterized protein</fullName>
    </submittedName>
</protein>
<organism evidence="1 2">
    <name type="scientific">Oenococcus alcoholitolerans</name>
    <dbReference type="NCBI Taxonomy" id="931074"/>
    <lineage>
        <taxon>Bacteria</taxon>
        <taxon>Bacillati</taxon>
        <taxon>Bacillota</taxon>
        <taxon>Bacilli</taxon>
        <taxon>Lactobacillales</taxon>
        <taxon>Lactobacillaceae</taxon>
        <taxon>Oenococcus</taxon>
    </lineage>
</organism>
<accession>A0ABR4XSS6</accession>
<gene>
    <name evidence="1" type="ORF">Q757_00360</name>
</gene>
<reference evidence="1 2" key="1">
    <citation type="journal article" date="2014" name="Antonie Van Leeuwenhoek">
        <title>Oenococcus alcoholitolerans sp. nov., a lactic acid bacteria isolated from cachaca and ethanol fermentation processes.</title>
        <authorList>
            <person name="Badotti F."/>
            <person name="Moreira A.P."/>
            <person name="Tonon L.A."/>
            <person name="de Lucena B.T."/>
            <person name="Gomes Fde C."/>
            <person name="Kruger R."/>
            <person name="Thompson C.C."/>
            <person name="de Morais M.A.Jr."/>
            <person name="Rosa C.A."/>
            <person name="Thompson F.L."/>
        </authorList>
    </citation>
    <scope>NUCLEOTIDE SEQUENCE [LARGE SCALE GENOMIC DNA]</scope>
    <source>
        <strain evidence="1 2">UFRJ-M7.2.18</strain>
    </source>
</reference>
<dbReference type="Gene3D" id="3.40.50.880">
    <property type="match status" value="1"/>
</dbReference>
<sequence>MVLGPDLNLFDKLYPEDNFYHMTDCSALNVTAVRVYPHYDKQLKNDPTLEQKLINWEINTQQQITRLKDDQGILINDRNITLLNS</sequence>
<dbReference type="Proteomes" id="UP000030023">
    <property type="component" value="Unassembled WGS sequence"/>
</dbReference>
<name>A0ABR4XSS6_9LACO</name>
<evidence type="ECO:0000313" key="1">
    <source>
        <dbReference type="EMBL" id="KGO32546.1"/>
    </source>
</evidence>
<comment type="caution">
    <text evidence="1">The sequence shown here is derived from an EMBL/GenBank/DDBJ whole genome shotgun (WGS) entry which is preliminary data.</text>
</comment>
<evidence type="ECO:0000313" key="2">
    <source>
        <dbReference type="Proteomes" id="UP000030023"/>
    </source>
</evidence>
<dbReference type="InterPro" id="IPR029062">
    <property type="entry name" value="Class_I_gatase-like"/>
</dbReference>
<dbReference type="EMBL" id="AXCV01000006">
    <property type="protein sequence ID" value="KGO32546.1"/>
    <property type="molecule type" value="Genomic_DNA"/>
</dbReference>
<keyword evidence="2" id="KW-1185">Reference proteome</keyword>